<dbReference type="Pfam" id="PF01713">
    <property type="entry name" value="Smr"/>
    <property type="match status" value="1"/>
</dbReference>
<evidence type="ECO:0000259" key="2">
    <source>
        <dbReference type="PROSITE" id="PS50828"/>
    </source>
</evidence>
<dbReference type="PANTHER" id="PTHR35562">
    <property type="entry name" value="DNA ENDONUCLEASE SMRA-RELATED"/>
    <property type="match status" value="1"/>
</dbReference>
<dbReference type="InterPro" id="IPR036063">
    <property type="entry name" value="Smr_dom_sf"/>
</dbReference>
<dbReference type="SMART" id="SM00463">
    <property type="entry name" value="SMR"/>
    <property type="match status" value="1"/>
</dbReference>
<protein>
    <submittedName>
        <fullName evidence="3">Smr protein/MutS2</fullName>
    </submittedName>
</protein>
<dbReference type="PANTHER" id="PTHR35562:SF2">
    <property type="entry name" value="DNA ENDONUCLEASE SMRA-RELATED"/>
    <property type="match status" value="1"/>
</dbReference>
<dbReference type="STRING" id="207559.Dde_1441"/>
<organism evidence="3 4">
    <name type="scientific">Oleidesulfovibrio alaskensis (strain ATCC BAA-1058 / DSM 17464 / G20)</name>
    <name type="common">Desulfovibrio alaskensis</name>
    <dbReference type="NCBI Taxonomy" id="207559"/>
    <lineage>
        <taxon>Bacteria</taxon>
        <taxon>Pseudomonadati</taxon>
        <taxon>Thermodesulfobacteriota</taxon>
        <taxon>Desulfovibrionia</taxon>
        <taxon>Desulfovibrionales</taxon>
        <taxon>Desulfovibrionaceae</taxon>
        <taxon>Oleidesulfovibrio</taxon>
    </lineage>
</organism>
<evidence type="ECO:0000313" key="4">
    <source>
        <dbReference type="Proteomes" id="UP000002710"/>
    </source>
</evidence>
<dbReference type="KEGG" id="dde:Dde_1441"/>
<sequence length="313" mass="34692">MTDTFNNPFAEIDNNEFPEAEREDQTAGTAPDEELDDAGLFAQALQGLERPAKDRNQAPQQGRRTAEQSSGGMLLGEHEAFRRVQNRTPRSGTQERKDKVQQKSRAAVTRRAAQPVSTPDDDALFGQAMTGVAPLTSRGREVNPEAALNAKTTLSSDPRASLQEFMEGKVQFQIEYTDEFIQAHVQGLDPVVMGKMRAGHYSPEGHLDLHGQNIIQSYSAMVQFIQTSYTKGKRCVLLIPGRGKNSPEGYGVLRDKVQTWLTRDPFKRVVLAFCTAQPKDGGAGALYVLLRKFKKSSGKIHWNRTPSDADLFL</sequence>
<evidence type="ECO:0000256" key="1">
    <source>
        <dbReference type="SAM" id="MobiDB-lite"/>
    </source>
</evidence>
<name>Q312A6_OLEA2</name>
<keyword evidence="4" id="KW-1185">Reference proteome</keyword>
<dbReference type="RefSeq" id="WP_011367409.1">
    <property type="nucleotide sequence ID" value="NC_007519.1"/>
</dbReference>
<dbReference type="HOGENOM" id="CLU_055978_0_0_7"/>
<dbReference type="InterPro" id="IPR002625">
    <property type="entry name" value="Smr_dom"/>
</dbReference>
<dbReference type="Proteomes" id="UP000002710">
    <property type="component" value="Chromosome"/>
</dbReference>
<evidence type="ECO:0000313" key="3">
    <source>
        <dbReference type="EMBL" id="ABB38240.1"/>
    </source>
</evidence>
<dbReference type="EMBL" id="CP000112">
    <property type="protein sequence ID" value="ABB38240.1"/>
    <property type="molecule type" value="Genomic_DNA"/>
</dbReference>
<feature type="domain" description="Smr" evidence="2">
    <location>
        <begin position="207"/>
        <end position="291"/>
    </location>
</feature>
<gene>
    <name evidence="3" type="ordered locus">Dde_1441</name>
</gene>
<proteinExistence type="predicted"/>
<reference evidence="3 4" key="1">
    <citation type="journal article" date="2011" name="J. Bacteriol.">
        <title>Complete genome sequence and updated annotation of Desulfovibrio alaskensis G20.</title>
        <authorList>
            <person name="Hauser L.J."/>
            <person name="Land M.L."/>
            <person name="Brown S.D."/>
            <person name="Larimer F."/>
            <person name="Keller K.L."/>
            <person name="Rapp-Giles B.J."/>
            <person name="Price M.N."/>
            <person name="Lin M."/>
            <person name="Bruce D.C."/>
            <person name="Detter J.C."/>
            <person name="Tapia R."/>
            <person name="Han C.S."/>
            <person name="Goodwin L.A."/>
            <person name="Cheng J.F."/>
            <person name="Pitluck S."/>
            <person name="Copeland A."/>
            <person name="Lucas S."/>
            <person name="Nolan M."/>
            <person name="Lapidus A.L."/>
            <person name="Palumbo A.V."/>
            <person name="Wall J.D."/>
        </authorList>
    </citation>
    <scope>NUCLEOTIDE SEQUENCE [LARGE SCALE GENOMIC DNA]</scope>
    <source>
        <strain evidence="4">ATCC BAA 1058 / DSM 17464 / G20</strain>
    </source>
</reference>
<dbReference type="eggNOG" id="COG2840">
    <property type="taxonomic scope" value="Bacteria"/>
</dbReference>
<dbReference type="Gene3D" id="3.30.1370.110">
    <property type="match status" value="1"/>
</dbReference>
<dbReference type="PROSITE" id="PS50828">
    <property type="entry name" value="SMR"/>
    <property type="match status" value="1"/>
</dbReference>
<feature type="compositionally biased region" description="Polar residues" evidence="1">
    <location>
        <begin position="57"/>
        <end position="71"/>
    </location>
</feature>
<dbReference type="AlphaFoldDB" id="Q312A6"/>
<accession>Q312A6</accession>
<dbReference type="SUPFAM" id="SSF160443">
    <property type="entry name" value="SMR domain-like"/>
    <property type="match status" value="1"/>
</dbReference>
<feature type="region of interest" description="Disordered" evidence="1">
    <location>
        <begin position="1"/>
        <end position="124"/>
    </location>
</feature>